<dbReference type="EMBL" id="CP043889">
    <property type="protein sequence ID" value="QOI45162.1"/>
    <property type="molecule type" value="Genomic_DNA"/>
</dbReference>
<dbReference type="RefSeq" id="WP_000494995.1">
    <property type="nucleotide sequence ID" value="NZ_CP043889.1"/>
</dbReference>
<proteinExistence type="predicted"/>
<protein>
    <submittedName>
        <fullName evidence="1">Uncharacterized protein</fullName>
    </submittedName>
</protein>
<keyword evidence="1" id="KW-0614">Plasmid</keyword>
<organism evidence="1 2">
    <name type="scientific">Leptospira interrogans serovar Canicola</name>
    <dbReference type="NCBI Taxonomy" id="211880"/>
    <lineage>
        <taxon>Bacteria</taxon>
        <taxon>Pseudomonadati</taxon>
        <taxon>Spirochaetota</taxon>
        <taxon>Spirochaetia</taxon>
        <taxon>Leptospirales</taxon>
        <taxon>Leptospiraceae</taxon>
        <taxon>Leptospira</taxon>
    </lineage>
</organism>
<gene>
    <name evidence="1" type="ORF">Lepto782_23590</name>
</gene>
<sequence length="94" mass="10783">MFTQEQINWAVGVTTTLISFFLKDIYGQIKEAKRVAYEAKNQSDLQGKDITNLNKDMVEIKAKLDSLNNTALRVDTTFATLTTILQELKEDRKR</sequence>
<accession>A0AAP9WFJ5</accession>
<geneLocation type="plasmid" evidence="1 2">
    <name>p5</name>
</geneLocation>
<evidence type="ECO:0000313" key="1">
    <source>
        <dbReference type="EMBL" id="QOI45162.1"/>
    </source>
</evidence>
<evidence type="ECO:0000313" key="2">
    <source>
        <dbReference type="Proteomes" id="UP000663124"/>
    </source>
</evidence>
<dbReference type="AlphaFoldDB" id="A0AAP9WFJ5"/>
<reference evidence="1" key="1">
    <citation type="submission" date="2019-09" db="EMBL/GenBank/DDBJ databases">
        <title>Comparative Genomics of Leptospira interrogans Reveals Genome Plasticity - A Common Adaptive Strategy for Survival in Various Hosts.</title>
        <authorList>
            <person name="Ramli S.R."/>
            <person name="Bunk B."/>
            <person name="Goris M."/>
            <person name="Bhuju S."/>
            <person name="Jarek M."/>
            <person name="Sproer C."/>
            <person name="Mustakim S."/>
            <person name="Strommenger B."/>
            <person name="Pessler F."/>
        </authorList>
    </citation>
    <scope>NUCLEOTIDE SEQUENCE</scope>
    <source>
        <strain evidence="1">782</strain>
        <plasmid evidence="1">p5</plasmid>
    </source>
</reference>
<name>A0AAP9WFJ5_LEPIR</name>
<dbReference type="Proteomes" id="UP000663124">
    <property type="component" value="Plasmid p5"/>
</dbReference>